<keyword evidence="6" id="KW-1133">Transmembrane helix</keyword>
<keyword evidence="2" id="KW-1003">Cell membrane</keyword>
<protein>
    <submittedName>
        <fullName evidence="10">HAMP domain-containing methyl-accepting chemotaxis protein</fullName>
    </submittedName>
</protein>
<dbReference type="PROSITE" id="PS50192">
    <property type="entry name" value="T_SNARE"/>
    <property type="match status" value="1"/>
</dbReference>
<evidence type="ECO:0000313" key="11">
    <source>
        <dbReference type="Proteomes" id="UP001230156"/>
    </source>
</evidence>
<keyword evidence="3 5" id="KW-0807">Transducer</keyword>
<dbReference type="EMBL" id="JAUYVI010000005">
    <property type="protein sequence ID" value="MDQ7249671.1"/>
    <property type="molecule type" value="Genomic_DNA"/>
</dbReference>
<dbReference type="RefSeq" id="WP_379957869.1">
    <property type="nucleotide sequence ID" value="NZ_JAUYVI010000005.1"/>
</dbReference>
<evidence type="ECO:0000256" key="3">
    <source>
        <dbReference type="ARBA" id="ARBA00023224"/>
    </source>
</evidence>
<dbReference type="Gene3D" id="1.10.287.950">
    <property type="entry name" value="Methyl-accepting chemotaxis protein"/>
    <property type="match status" value="1"/>
</dbReference>
<dbReference type="Pfam" id="PF00015">
    <property type="entry name" value="MCPsignal"/>
    <property type="match status" value="1"/>
</dbReference>
<keyword evidence="6" id="KW-0472">Membrane</keyword>
<evidence type="ECO:0000256" key="4">
    <source>
        <dbReference type="ARBA" id="ARBA00029447"/>
    </source>
</evidence>
<dbReference type="SMART" id="SM00304">
    <property type="entry name" value="HAMP"/>
    <property type="match status" value="1"/>
</dbReference>
<dbReference type="PROSITE" id="PS50111">
    <property type="entry name" value="CHEMOTAXIS_TRANSDUC_2"/>
    <property type="match status" value="1"/>
</dbReference>
<feature type="domain" description="HAMP" evidence="9">
    <location>
        <begin position="348"/>
        <end position="401"/>
    </location>
</feature>
<dbReference type="Proteomes" id="UP001230156">
    <property type="component" value="Unassembled WGS sequence"/>
</dbReference>
<evidence type="ECO:0000256" key="2">
    <source>
        <dbReference type="ARBA" id="ARBA00022519"/>
    </source>
</evidence>
<keyword evidence="6" id="KW-0812">Transmembrane</keyword>
<evidence type="ECO:0000313" key="10">
    <source>
        <dbReference type="EMBL" id="MDQ7249671.1"/>
    </source>
</evidence>
<keyword evidence="11" id="KW-1185">Reference proteome</keyword>
<accession>A0ABU0YRQ7</accession>
<comment type="caution">
    <text evidence="10">The sequence shown here is derived from an EMBL/GenBank/DDBJ whole genome shotgun (WGS) entry which is preliminary data.</text>
</comment>
<dbReference type="InterPro" id="IPR000727">
    <property type="entry name" value="T_SNARE_dom"/>
</dbReference>
<dbReference type="PROSITE" id="PS50885">
    <property type="entry name" value="HAMP"/>
    <property type="match status" value="1"/>
</dbReference>
<dbReference type="Gene3D" id="6.10.340.10">
    <property type="match status" value="1"/>
</dbReference>
<evidence type="ECO:0000259" key="7">
    <source>
        <dbReference type="PROSITE" id="PS50111"/>
    </source>
</evidence>
<evidence type="ECO:0000259" key="9">
    <source>
        <dbReference type="PROSITE" id="PS50885"/>
    </source>
</evidence>
<evidence type="ECO:0000256" key="5">
    <source>
        <dbReference type="PROSITE-ProRule" id="PRU00284"/>
    </source>
</evidence>
<evidence type="ECO:0000256" key="1">
    <source>
        <dbReference type="ARBA" id="ARBA00004429"/>
    </source>
</evidence>
<feature type="transmembrane region" description="Helical" evidence="6">
    <location>
        <begin position="9"/>
        <end position="31"/>
    </location>
</feature>
<dbReference type="SUPFAM" id="SSF58104">
    <property type="entry name" value="Methyl-accepting chemotaxis protein (MCP) signaling domain"/>
    <property type="match status" value="1"/>
</dbReference>
<dbReference type="InterPro" id="IPR004089">
    <property type="entry name" value="MCPsignal_dom"/>
</dbReference>
<name>A0ABU0YRQ7_9PROT</name>
<dbReference type="PANTHER" id="PTHR32089:SF112">
    <property type="entry name" value="LYSOZYME-LIKE PROTEIN-RELATED"/>
    <property type="match status" value="1"/>
</dbReference>
<dbReference type="InterPro" id="IPR003660">
    <property type="entry name" value="HAMP_dom"/>
</dbReference>
<feature type="transmembrane region" description="Helical" evidence="6">
    <location>
        <begin position="325"/>
        <end position="346"/>
    </location>
</feature>
<dbReference type="PANTHER" id="PTHR32089">
    <property type="entry name" value="METHYL-ACCEPTING CHEMOTAXIS PROTEIN MCPB"/>
    <property type="match status" value="1"/>
</dbReference>
<dbReference type="Pfam" id="PF00672">
    <property type="entry name" value="HAMP"/>
    <property type="match status" value="1"/>
</dbReference>
<evidence type="ECO:0000256" key="6">
    <source>
        <dbReference type="SAM" id="Phobius"/>
    </source>
</evidence>
<feature type="domain" description="T-SNARE coiled-coil homology" evidence="8">
    <location>
        <begin position="593"/>
        <end position="655"/>
    </location>
</feature>
<evidence type="ECO:0000259" key="8">
    <source>
        <dbReference type="PROSITE" id="PS50192"/>
    </source>
</evidence>
<feature type="domain" description="Methyl-accepting transducer" evidence="7">
    <location>
        <begin position="434"/>
        <end position="667"/>
    </location>
</feature>
<proteinExistence type="inferred from homology"/>
<organism evidence="10 11">
    <name type="scientific">Dongia sedimenti</name>
    <dbReference type="NCBI Taxonomy" id="3064282"/>
    <lineage>
        <taxon>Bacteria</taxon>
        <taxon>Pseudomonadati</taxon>
        <taxon>Pseudomonadota</taxon>
        <taxon>Alphaproteobacteria</taxon>
        <taxon>Rhodospirillales</taxon>
        <taxon>Dongiaceae</taxon>
        <taxon>Dongia</taxon>
    </lineage>
</organism>
<reference evidence="11" key="1">
    <citation type="submission" date="2023-08" db="EMBL/GenBank/DDBJ databases">
        <title>Rhodospirillaceae gen. nov., a novel taxon isolated from the Yangtze River Yuezi River estuary sludge.</title>
        <authorList>
            <person name="Ruan L."/>
        </authorList>
    </citation>
    <scope>NUCLEOTIDE SEQUENCE [LARGE SCALE GENOMIC DNA]</scope>
    <source>
        <strain evidence="11">R-7</strain>
    </source>
</reference>
<keyword evidence="2" id="KW-0997">Cell inner membrane</keyword>
<dbReference type="CDD" id="cd06225">
    <property type="entry name" value="HAMP"/>
    <property type="match status" value="1"/>
</dbReference>
<dbReference type="SMART" id="SM00283">
    <property type="entry name" value="MA"/>
    <property type="match status" value="1"/>
</dbReference>
<comment type="similarity">
    <text evidence="4">Belongs to the methyl-accepting chemotaxis (MCP) protein family.</text>
</comment>
<sequence length="697" mass="72818">MLNRLSANTLLKSVVAVLAAIVVIMLAFGAWQSWVKVQSAGRIVAVADAASSAFRAMHNLRTDRSTTTRALNADVTVTDGDLSIMSRTRGAEMPALADALQLLPDIAFGDKEQLLPALASLNDTIIKLQAESLEAVNKPKAERRAGLSDDYMKTATDLIAMLDKLSQQLAASVKHQDAVIDQMLAMRQLAWQVRNSGGNASLYVTNAMASGEVPPELMEKYKAAVAGADAAWTALQAEAFGVTLPPALSDAIAKTNQDYFAADYTAKRDDLFNTVAAGQKPEMTPAEWSDFTVARLALIQGVAEAALEAAKAHAEATRSGAQIQLAILSALLVGAIILALGSMTLIGSRVIKPLHVIRDAMLRVAGGDLTAEAAFPGRTDEIGALAGALSTFKQNAVDKARIEAEQRERHAEAEARQASVDASIKAFEAEVKQALDALGQASRQMLDTSSDMSRAAERSKGQVNAVAGASEEASSNVQTVAAASEELSASIGEISRQVASAADIAGRAVEETRETDRTVQSLAEIANKIGEVIGLINDIAGQTNLLALNATIEAARAGEAGKGFAVVASEVKSLANQTAKATEDISAQIAAVQNVTKEAVDAIKRIGGTIAEVSTIATSIAGAVEQQGAATQEITRNTQQAATRTRDVTENISGVTDEANATGAAADGVRTAAESLGQQADRLRGQVNDFLTKIRAA</sequence>
<comment type="subcellular location">
    <subcellularLocation>
        <location evidence="1">Cell inner membrane</location>
        <topology evidence="1">Multi-pass membrane protein</topology>
    </subcellularLocation>
</comment>
<gene>
    <name evidence="10" type="ORF">Q8A70_18425</name>
</gene>